<comment type="similarity">
    <text evidence="1 5">Belongs to the casein kinase 2 subunit beta family.</text>
</comment>
<keyword evidence="7" id="KW-1185">Reference proteome</keyword>
<dbReference type="WBParaSite" id="maker-uti_cns_0008343-snap-gene-0.8-mRNA-1">
    <property type="protein sequence ID" value="maker-uti_cns_0008343-snap-gene-0.8-mRNA-1"/>
    <property type="gene ID" value="maker-uti_cns_0008343-snap-gene-0.8"/>
</dbReference>
<dbReference type="PRINTS" id="PR00472">
    <property type="entry name" value="CASNKINASEII"/>
</dbReference>
<dbReference type="Pfam" id="PF01214">
    <property type="entry name" value="CK_II_beta"/>
    <property type="match status" value="1"/>
</dbReference>
<dbReference type="FunFam" id="2.20.25.20:FF:000002">
    <property type="entry name" value="Casein kinase II subunit beta"/>
    <property type="match status" value="1"/>
</dbReference>
<dbReference type="SUPFAM" id="SSF57798">
    <property type="entry name" value="Casein kinase II beta subunit"/>
    <property type="match status" value="1"/>
</dbReference>
<keyword evidence="4" id="KW-0879">Wnt signaling pathway</keyword>
<evidence type="ECO:0000313" key="8">
    <source>
        <dbReference type="WBParaSite" id="maker-uti_cns_0008343-snap-gene-0.8-mRNA-1"/>
    </source>
</evidence>
<dbReference type="InterPro" id="IPR000704">
    <property type="entry name" value="Casein_kinase_II_reg-sub"/>
</dbReference>
<evidence type="ECO:0000313" key="7">
    <source>
        <dbReference type="Proteomes" id="UP000095280"/>
    </source>
</evidence>
<accession>A0A1I8HX14</accession>
<keyword evidence="3" id="KW-0597">Phosphoprotein</keyword>
<dbReference type="Gene3D" id="1.10.1820.10">
    <property type="entry name" value="protein kinase ck2 holoenzyme, chain C, domain 1"/>
    <property type="match status" value="1"/>
</dbReference>
<dbReference type="PANTHER" id="PTHR11740">
    <property type="entry name" value="CASEIN KINASE II SUBUNIT BETA"/>
    <property type="match status" value="1"/>
</dbReference>
<sequence>MAADSGQARPHRFTVVSPSDYGRALKSVVPARPDRLAERFAALLKRRIDELLGCASPLPASCSAFDVAAAAVSSASVAENENEVGNYLSNLLSLSDYCLLVVSPRSLVPLKKFLAGLGGARCRQRCRRRLIFVAMEEFEGLTNGLDFEAASAQEPIVFRALTGDTFDESEAESIWLAESECWKAIFLMLNESPEDLGAAGDEFDSAASGRVRRVVDEFETRSVSPDVSGAAPFSDDSLAGVNVGQLASEFESGSCYGRRRDFKLALVSADGLLFSEGDAAAGSVKDFVQRLSLALEAERRSCRCLSLPAEQLLSRLDGDDEDSDDPLADAEYCMFLVTPSTVRLFRAFLPRLFVHLVSRRPAWSGRYLVTNLDVGDGDTDAGLLSPAEVDFLAYPLLQFGAGSTILDTDSAGWRALARILRVTWTPIDDYRPLARSAYDPAACYDIILASSLYYSGDTDDWLAVQFAAYFSRRLRLQLGLCCYSLTAWDSIDSQSGSGGELLPGNCRCLALVATRESAAECRRVLRAAASGSPSLVVLCLGPDEVDLGDAAAAVSASVIRLPTNAVDRVAWQRLPMQQFAALLPAGRNSNNNSFSGPVGPAETRRVAAVLEEASGQMDNPVLHRGSDLTDSDRLTARLDLRYAEQYETSLGNDLLLNLTASDSTAFSTIEHMADAAADDEDVAAQSSPLAAAAAPTVGSSDDRPCPGNSGSESASWLSKLRSSLLLRWFRFIPSSIRSSVSTSSRAASPNKDRFLLLAAAALPLCLLLAVMARRRSALAKLGPTASSVAAASASAGPAAGVPPSTVAIGPASSFISCDGAAGLIRSCRTMTKHFVYYFLNKTSRYLLLEEVSWISWFCGLRGNEFFCEVDEDYIQDKFNLTGLNEQVPHYHQALDMILDLEADDNLSDANQSDIIEQAAEMLYGLIHARYIMTNRGIAQMIEKWQNGEFSYCPRVYCENQPVMPIGLSDVPGEAMVKLYCPKCQDVYTPKSSRHHHTDGAYFGTGFPHMLFLVHPEYRPKRPANQFVPRLYGFKVHPLAYQLQYQAAASFKVPPARGSYGNAKR</sequence>
<comment type="subunit">
    <text evidence="5">Tetramer of two alpha and two beta subunits.</text>
</comment>
<evidence type="ECO:0000256" key="6">
    <source>
        <dbReference type="SAM" id="MobiDB-lite"/>
    </source>
</evidence>
<evidence type="ECO:0000256" key="5">
    <source>
        <dbReference type="RuleBase" id="RU361268"/>
    </source>
</evidence>
<dbReference type="GO" id="GO:0005956">
    <property type="term" value="C:protein kinase CK2 complex"/>
    <property type="evidence" value="ECO:0007669"/>
    <property type="project" value="UniProtKB-UniRule"/>
</dbReference>
<dbReference type="Proteomes" id="UP000095280">
    <property type="component" value="Unplaced"/>
</dbReference>
<dbReference type="InterPro" id="IPR016149">
    <property type="entry name" value="Casein_kin_II_reg-sub_N"/>
</dbReference>
<dbReference type="GO" id="GO:0005737">
    <property type="term" value="C:cytoplasm"/>
    <property type="evidence" value="ECO:0007669"/>
    <property type="project" value="TreeGrafter"/>
</dbReference>
<dbReference type="PANTHER" id="PTHR11740:SF0">
    <property type="entry name" value="CASEIN KINASE II SUBUNIT BETA"/>
    <property type="match status" value="1"/>
</dbReference>
<dbReference type="GO" id="GO:0016055">
    <property type="term" value="P:Wnt signaling pathway"/>
    <property type="evidence" value="ECO:0007669"/>
    <property type="project" value="UniProtKB-KW"/>
</dbReference>
<organism evidence="7 8">
    <name type="scientific">Macrostomum lignano</name>
    <dbReference type="NCBI Taxonomy" id="282301"/>
    <lineage>
        <taxon>Eukaryota</taxon>
        <taxon>Metazoa</taxon>
        <taxon>Spiralia</taxon>
        <taxon>Lophotrochozoa</taxon>
        <taxon>Platyhelminthes</taxon>
        <taxon>Rhabditophora</taxon>
        <taxon>Macrostomorpha</taxon>
        <taxon>Macrostomida</taxon>
        <taxon>Macrostomidae</taxon>
        <taxon>Macrostomum</taxon>
    </lineage>
</organism>
<dbReference type="FunFam" id="1.10.1820.10:FF:000001">
    <property type="entry name" value="Casein kinase II subunit beta"/>
    <property type="match status" value="1"/>
</dbReference>
<evidence type="ECO:0000256" key="4">
    <source>
        <dbReference type="ARBA" id="ARBA00022687"/>
    </source>
</evidence>
<name>A0A1I8HX14_9PLAT</name>
<evidence type="ECO:0000256" key="3">
    <source>
        <dbReference type="ARBA" id="ARBA00022553"/>
    </source>
</evidence>
<evidence type="ECO:0000256" key="1">
    <source>
        <dbReference type="ARBA" id="ARBA00006941"/>
    </source>
</evidence>
<dbReference type="InterPro" id="IPR035991">
    <property type="entry name" value="Casein_kinase_II_beta-like"/>
</dbReference>
<dbReference type="AlphaFoldDB" id="A0A1I8HX14"/>
<protein>
    <recommendedName>
        <fullName evidence="2 5">Casein kinase II subunit beta</fullName>
        <shortName evidence="5">CK II beta</shortName>
    </recommendedName>
</protein>
<proteinExistence type="inferred from homology"/>
<dbReference type="GO" id="GO:0019887">
    <property type="term" value="F:protein kinase regulator activity"/>
    <property type="evidence" value="ECO:0007669"/>
    <property type="project" value="InterPro"/>
</dbReference>
<reference evidence="8" key="1">
    <citation type="submission" date="2016-11" db="UniProtKB">
        <authorList>
            <consortium name="WormBaseParasite"/>
        </authorList>
    </citation>
    <scope>IDENTIFICATION</scope>
</reference>
<feature type="region of interest" description="Disordered" evidence="6">
    <location>
        <begin position="687"/>
        <end position="714"/>
    </location>
</feature>
<evidence type="ECO:0000256" key="2">
    <source>
        <dbReference type="ARBA" id="ARBA00017775"/>
    </source>
</evidence>
<dbReference type="Gene3D" id="2.20.25.20">
    <property type="match status" value="1"/>
</dbReference>
<dbReference type="SMART" id="SM01085">
    <property type="entry name" value="CK_II_beta"/>
    <property type="match status" value="1"/>
</dbReference>